<dbReference type="Proteomes" id="UP001354709">
    <property type="component" value="Unassembled WGS sequence"/>
</dbReference>
<evidence type="ECO:0000313" key="2">
    <source>
        <dbReference type="Proteomes" id="UP001354709"/>
    </source>
</evidence>
<sequence>MTMPHHALEILLTRPLVPAELRDAARVLPVATNHDTTRLMALVRAKTPGRAAHRLRQHLAARLPVDVITTHYPDADEQVLLNVAFPPAVHTTIRHAAHETGQSPELFVKLALHRALAQHASDEAARLDRAVQQLLAGTTAAHLLAAVGHALTRTPGAAPA</sequence>
<comment type="caution">
    <text evidence="1">The sequence shown here is derived from an EMBL/GenBank/DDBJ whole genome shotgun (WGS) entry which is preliminary data.</text>
</comment>
<proteinExistence type="predicted"/>
<dbReference type="EMBL" id="JAZBJO010000035">
    <property type="protein sequence ID" value="MEE4597454.1"/>
    <property type="molecule type" value="Genomic_DNA"/>
</dbReference>
<gene>
    <name evidence="1" type="ORF">V2J94_37210</name>
</gene>
<evidence type="ECO:0000313" key="1">
    <source>
        <dbReference type="EMBL" id="MEE4597454.1"/>
    </source>
</evidence>
<name>A0ABU7QAR7_9ACTN</name>
<dbReference type="RefSeq" id="WP_330814091.1">
    <property type="nucleotide sequence ID" value="NZ_JAZBJO010000035.1"/>
</dbReference>
<organism evidence="1 2">
    <name type="scientific">Streptomyces asiaticus subsp. ignotus</name>
    <dbReference type="NCBI Taxonomy" id="3098222"/>
    <lineage>
        <taxon>Bacteria</taxon>
        <taxon>Bacillati</taxon>
        <taxon>Actinomycetota</taxon>
        <taxon>Actinomycetes</taxon>
        <taxon>Kitasatosporales</taxon>
        <taxon>Streptomycetaceae</taxon>
        <taxon>Streptomyces</taxon>
        <taxon>Streptomyces violaceusniger group</taxon>
    </lineage>
</organism>
<accession>A0ABU7QAR7</accession>
<reference evidence="1 2" key="1">
    <citation type="submission" date="2023-11" db="EMBL/GenBank/DDBJ databases">
        <title>30 novel species of actinomycetes from the DSMZ collection.</title>
        <authorList>
            <person name="Nouioui I."/>
        </authorList>
    </citation>
    <scope>NUCLEOTIDE SEQUENCE [LARGE SCALE GENOMIC DNA]</scope>
    <source>
        <strain evidence="1 2">DSM 41524</strain>
    </source>
</reference>
<keyword evidence="2" id="KW-1185">Reference proteome</keyword>
<protein>
    <submittedName>
        <fullName evidence="1">Uncharacterized protein</fullName>
    </submittedName>
</protein>